<accession>A0ABW1I101</accession>
<evidence type="ECO:0000313" key="1">
    <source>
        <dbReference type="EMBL" id="MFC5946755.1"/>
    </source>
</evidence>
<gene>
    <name evidence="1" type="ORF">ACFQH9_00505</name>
</gene>
<dbReference type="RefSeq" id="WP_379562933.1">
    <property type="nucleotide sequence ID" value="NZ_JBHSQK010000001.1"/>
</dbReference>
<keyword evidence="2" id="KW-1185">Reference proteome</keyword>
<evidence type="ECO:0000313" key="2">
    <source>
        <dbReference type="Proteomes" id="UP001596119"/>
    </source>
</evidence>
<comment type="caution">
    <text evidence="1">The sequence shown here is derived from an EMBL/GenBank/DDBJ whole genome shotgun (WGS) entry which is preliminary data.</text>
</comment>
<dbReference type="Proteomes" id="UP001596119">
    <property type="component" value="Unassembled WGS sequence"/>
</dbReference>
<name>A0ABW1I101_9PSEU</name>
<protein>
    <submittedName>
        <fullName evidence="1">Uncharacterized protein</fullName>
    </submittedName>
</protein>
<dbReference type="EMBL" id="JBHSQK010000001">
    <property type="protein sequence ID" value="MFC5946755.1"/>
    <property type="molecule type" value="Genomic_DNA"/>
</dbReference>
<proteinExistence type="predicted"/>
<organism evidence="1 2">
    <name type="scientific">Pseudonocardia lutea</name>
    <dbReference type="NCBI Taxonomy" id="2172015"/>
    <lineage>
        <taxon>Bacteria</taxon>
        <taxon>Bacillati</taxon>
        <taxon>Actinomycetota</taxon>
        <taxon>Actinomycetes</taxon>
        <taxon>Pseudonocardiales</taxon>
        <taxon>Pseudonocardiaceae</taxon>
        <taxon>Pseudonocardia</taxon>
    </lineage>
</organism>
<reference evidence="2" key="1">
    <citation type="journal article" date="2019" name="Int. J. Syst. Evol. Microbiol.">
        <title>The Global Catalogue of Microorganisms (GCM) 10K type strain sequencing project: providing services to taxonomists for standard genome sequencing and annotation.</title>
        <authorList>
            <consortium name="The Broad Institute Genomics Platform"/>
            <consortium name="The Broad Institute Genome Sequencing Center for Infectious Disease"/>
            <person name="Wu L."/>
            <person name="Ma J."/>
        </authorList>
    </citation>
    <scope>NUCLEOTIDE SEQUENCE [LARGE SCALE GENOMIC DNA]</scope>
    <source>
        <strain evidence="2">CGMCC 4.7397</strain>
    </source>
</reference>
<sequence length="63" mass="7221">MTRRTRPEVPGWPTAFRGSWAIRAGLLTRGALRGPRFRRVLPDVYVRTSDPPSLEMNIRARTT</sequence>